<dbReference type="EMBL" id="JAUSVM010000001">
    <property type="protein sequence ID" value="MDQ0426624.1"/>
    <property type="molecule type" value="Genomic_DNA"/>
</dbReference>
<name>A0ABU0GNT1_9CELL</name>
<evidence type="ECO:0000313" key="2">
    <source>
        <dbReference type="EMBL" id="MDQ0426624.1"/>
    </source>
</evidence>
<protein>
    <submittedName>
        <fullName evidence="2">Lactoylglutathione lyase</fullName>
    </submittedName>
</protein>
<dbReference type="PROSITE" id="PS51819">
    <property type="entry name" value="VOC"/>
    <property type="match status" value="1"/>
</dbReference>
<keyword evidence="2" id="KW-0456">Lyase</keyword>
<dbReference type="PANTHER" id="PTHR36503:SF2">
    <property type="entry name" value="BLR2408 PROTEIN"/>
    <property type="match status" value="1"/>
</dbReference>
<gene>
    <name evidence="2" type="ORF">JO380_003005</name>
</gene>
<dbReference type="Gene3D" id="3.10.180.10">
    <property type="entry name" value="2,3-Dihydroxybiphenyl 1,2-Dioxygenase, domain 1"/>
    <property type="match status" value="1"/>
</dbReference>
<dbReference type="InterPro" id="IPR029068">
    <property type="entry name" value="Glyas_Bleomycin-R_OHBP_Dase"/>
</dbReference>
<dbReference type="Pfam" id="PF00903">
    <property type="entry name" value="Glyoxalase"/>
    <property type="match status" value="1"/>
</dbReference>
<dbReference type="SUPFAM" id="SSF54593">
    <property type="entry name" value="Glyoxalase/Bleomycin resistance protein/Dihydroxybiphenyl dioxygenase"/>
    <property type="match status" value="1"/>
</dbReference>
<evidence type="ECO:0000313" key="3">
    <source>
        <dbReference type="Proteomes" id="UP001240250"/>
    </source>
</evidence>
<dbReference type="PANTHER" id="PTHR36503">
    <property type="entry name" value="BLR2520 PROTEIN"/>
    <property type="match status" value="1"/>
</dbReference>
<keyword evidence="3" id="KW-1185">Reference proteome</keyword>
<reference evidence="2 3" key="1">
    <citation type="submission" date="2023-07" db="EMBL/GenBank/DDBJ databases">
        <title>Sequencing the genomes of 1000 actinobacteria strains.</title>
        <authorList>
            <person name="Klenk H.-P."/>
        </authorList>
    </citation>
    <scope>NUCLEOTIDE SEQUENCE [LARGE SCALE GENOMIC DNA]</scope>
    <source>
        <strain evidence="2 3">DSM 14785</strain>
    </source>
</reference>
<dbReference type="GO" id="GO:0016829">
    <property type="term" value="F:lyase activity"/>
    <property type="evidence" value="ECO:0007669"/>
    <property type="project" value="UniProtKB-KW"/>
</dbReference>
<sequence length="133" mass="14295">MDRMIVVTLPVRDLAAARAFYAGLGMRVNEELSDEHVVCVVVSRTICVMLLDHARFADVAPRPIADAHATTQVLLCLTAADRRDVDALAQAALAHGGTEVRDVQDDGPVYARAVSDPDGHVWELLHTDPAATA</sequence>
<organism evidence="2 3">
    <name type="scientific">Cellulomonas iranensis</name>
    <dbReference type="NCBI Taxonomy" id="76862"/>
    <lineage>
        <taxon>Bacteria</taxon>
        <taxon>Bacillati</taxon>
        <taxon>Actinomycetota</taxon>
        <taxon>Actinomycetes</taxon>
        <taxon>Micrococcales</taxon>
        <taxon>Cellulomonadaceae</taxon>
        <taxon>Cellulomonas</taxon>
    </lineage>
</organism>
<proteinExistence type="predicted"/>
<comment type="caution">
    <text evidence="2">The sequence shown here is derived from an EMBL/GenBank/DDBJ whole genome shotgun (WGS) entry which is preliminary data.</text>
</comment>
<accession>A0ABU0GNT1</accession>
<dbReference type="Proteomes" id="UP001240250">
    <property type="component" value="Unassembled WGS sequence"/>
</dbReference>
<dbReference type="InterPro" id="IPR037523">
    <property type="entry name" value="VOC_core"/>
</dbReference>
<evidence type="ECO:0000259" key="1">
    <source>
        <dbReference type="PROSITE" id="PS51819"/>
    </source>
</evidence>
<dbReference type="InterPro" id="IPR004360">
    <property type="entry name" value="Glyas_Fos-R_dOase_dom"/>
</dbReference>
<feature type="domain" description="VOC" evidence="1">
    <location>
        <begin position="3"/>
        <end position="127"/>
    </location>
</feature>